<sequence>DWGAGRSSAAEWSGGGGPKEAAEPAARHAAEPAADPVGSLGDGRALRGGAAGSSAQERRGQAGAAAGSGAESHDSGGGGGWGGGGGGGWGGSWGGSAGRGGARGGADASWQSGGGASWWSGSSWGVGGGGGGGGRGGGGGGGGRGSDWWSGGGVDGGGGSGGRAKGGRWQAEGEGKAARVPWDEGDRLLPSGCGAGAEAPWAQQQSQNQAALLEQQAQQQVLEAAAWQRLTSEKLQAEWAAEEQRKRGDRLEVQLKIATGELERLRQQLLQRPVRGELPPAGAPEGRAAESIGDLKGALLSGVLSHAPPDAAANAGGLQVICPEAALIFGCAPPCHCRWSCSPLGRKPGPCCASAPAAARPGALRRSCRTASRWGRRTRAAGAAPLWAP</sequence>
<organism evidence="2 3">
    <name type="scientific">Prorocentrum cordatum</name>
    <dbReference type="NCBI Taxonomy" id="2364126"/>
    <lineage>
        <taxon>Eukaryota</taxon>
        <taxon>Sar</taxon>
        <taxon>Alveolata</taxon>
        <taxon>Dinophyceae</taxon>
        <taxon>Prorocentrales</taxon>
        <taxon>Prorocentraceae</taxon>
        <taxon>Prorocentrum</taxon>
    </lineage>
</organism>
<gene>
    <name evidence="2" type="ORF">PCOR1329_LOCUS16728</name>
</gene>
<evidence type="ECO:0000256" key="1">
    <source>
        <dbReference type="SAM" id="MobiDB-lite"/>
    </source>
</evidence>
<evidence type="ECO:0000313" key="2">
    <source>
        <dbReference type="EMBL" id="CAK0812441.1"/>
    </source>
</evidence>
<name>A0ABN9R292_9DINO</name>
<dbReference type="Proteomes" id="UP001189429">
    <property type="component" value="Unassembled WGS sequence"/>
</dbReference>
<keyword evidence="3" id="KW-1185">Reference proteome</keyword>
<reference evidence="2" key="1">
    <citation type="submission" date="2023-10" db="EMBL/GenBank/DDBJ databases">
        <authorList>
            <person name="Chen Y."/>
            <person name="Shah S."/>
            <person name="Dougan E. K."/>
            <person name="Thang M."/>
            <person name="Chan C."/>
        </authorList>
    </citation>
    <scope>NUCLEOTIDE SEQUENCE [LARGE SCALE GENOMIC DNA]</scope>
</reference>
<feature type="compositionally biased region" description="Basic and acidic residues" evidence="1">
    <location>
        <begin position="171"/>
        <end position="187"/>
    </location>
</feature>
<feature type="compositionally biased region" description="Low complexity" evidence="1">
    <location>
        <begin position="61"/>
        <end position="70"/>
    </location>
</feature>
<feature type="compositionally biased region" description="Gly residues" evidence="1">
    <location>
        <begin position="75"/>
        <end position="104"/>
    </location>
</feature>
<proteinExistence type="predicted"/>
<feature type="non-terminal residue" evidence="2">
    <location>
        <position position="1"/>
    </location>
</feature>
<feature type="compositionally biased region" description="Low complexity" evidence="1">
    <location>
        <begin position="31"/>
        <end position="43"/>
    </location>
</feature>
<evidence type="ECO:0000313" key="3">
    <source>
        <dbReference type="Proteomes" id="UP001189429"/>
    </source>
</evidence>
<protein>
    <submittedName>
        <fullName evidence="2">Uncharacterized protein</fullName>
    </submittedName>
</protein>
<feature type="compositionally biased region" description="Basic and acidic residues" evidence="1">
    <location>
        <begin position="20"/>
        <end position="30"/>
    </location>
</feature>
<feature type="region of interest" description="Disordered" evidence="1">
    <location>
        <begin position="1"/>
        <end position="202"/>
    </location>
</feature>
<feature type="compositionally biased region" description="Low complexity" evidence="1">
    <location>
        <begin position="105"/>
        <end position="123"/>
    </location>
</feature>
<feature type="compositionally biased region" description="Gly residues" evidence="1">
    <location>
        <begin position="124"/>
        <end position="164"/>
    </location>
</feature>
<accession>A0ABN9R292</accession>
<comment type="caution">
    <text evidence="2">The sequence shown here is derived from an EMBL/GenBank/DDBJ whole genome shotgun (WGS) entry which is preliminary data.</text>
</comment>
<dbReference type="EMBL" id="CAUYUJ010005141">
    <property type="protein sequence ID" value="CAK0812441.1"/>
    <property type="molecule type" value="Genomic_DNA"/>
</dbReference>